<dbReference type="PANTHER" id="PTHR30543:SF21">
    <property type="entry name" value="NAD(P)H-DEPENDENT FMN REDUCTASE LOT6"/>
    <property type="match status" value="1"/>
</dbReference>
<dbReference type="PANTHER" id="PTHR30543">
    <property type="entry name" value="CHROMATE REDUCTASE"/>
    <property type="match status" value="1"/>
</dbReference>
<dbReference type="InterPro" id="IPR050712">
    <property type="entry name" value="NAD(P)H-dep_reductase"/>
</dbReference>
<dbReference type="GO" id="GO:0005829">
    <property type="term" value="C:cytosol"/>
    <property type="evidence" value="ECO:0007669"/>
    <property type="project" value="TreeGrafter"/>
</dbReference>
<proteinExistence type="inferred from homology"/>
<dbReference type="GO" id="GO:0010181">
    <property type="term" value="F:FMN binding"/>
    <property type="evidence" value="ECO:0007669"/>
    <property type="project" value="TreeGrafter"/>
</dbReference>
<dbReference type="GO" id="GO:0016491">
    <property type="term" value="F:oxidoreductase activity"/>
    <property type="evidence" value="ECO:0007669"/>
    <property type="project" value="InterPro"/>
</dbReference>
<protein>
    <recommendedName>
        <fullName evidence="2">NADPH-dependent FMN reductase-like domain-containing protein</fullName>
    </recommendedName>
</protein>
<dbReference type="Gene3D" id="3.40.50.360">
    <property type="match status" value="1"/>
</dbReference>
<organism evidence="3 4">
    <name type="scientific">Methanosuratincola subterraneus</name>
    <dbReference type="NCBI Taxonomy" id="2593994"/>
    <lineage>
        <taxon>Archaea</taxon>
        <taxon>Thermoproteota</taxon>
        <taxon>Methanosuratincolia</taxon>
        <taxon>Candidatus Methanomethylicales</taxon>
        <taxon>Candidatus Methanomethylicaceae</taxon>
        <taxon>Candidatus Methanosuratincola (ex Vanwonterghem et al. 2016)</taxon>
    </lineage>
</organism>
<gene>
    <name evidence="3" type="ORF">Metus_0420</name>
</gene>
<dbReference type="EMBL" id="RXGA01000002">
    <property type="protein sequence ID" value="RWX73641.1"/>
    <property type="molecule type" value="Genomic_DNA"/>
</dbReference>
<feature type="domain" description="NADPH-dependent FMN reductase-like" evidence="2">
    <location>
        <begin position="4"/>
        <end position="150"/>
    </location>
</feature>
<evidence type="ECO:0000256" key="1">
    <source>
        <dbReference type="ARBA" id="ARBA00038292"/>
    </source>
</evidence>
<name>A0A444L7R7_METS7</name>
<comment type="similarity">
    <text evidence="1">Belongs to the SsuE family. Isf subfamily.</text>
</comment>
<evidence type="ECO:0000313" key="3">
    <source>
        <dbReference type="EMBL" id="RWX73641.1"/>
    </source>
</evidence>
<dbReference type="AlphaFoldDB" id="A0A444L7R7"/>
<reference evidence="3 4" key="1">
    <citation type="submission" date="2018-12" db="EMBL/GenBank/DDBJ databases">
        <title>The complete genome of the methanogenic archaea of the candidate phylum Verstraetearchaeota, obtained from the metagenome of underground thermal water.</title>
        <authorList>
            <person name="Kadnikov V.V."/>
            <person name="Mardanov A.V."/>
            <person name="Beletsky A.V."/>
            <person name="Karnachuk O.V."/>
            <person name="Ravin N.V."/>
        </authorList>
    </citation>
    <scope>NUCLEOTIDE SEQUENCE [LARGE SCALE GENOMIC DNA]</scope>
    <source>
        <strain evidence="3">Ch88</strain>
    </source>
</reference>
<evidence type="ECO:0000259" key="2">
    <source>
        <dbReference type="Pfam" id="PF03358"/>
    </source>
</evidence>
<dbReference type="SUPFAM" id="SSF52218">
    <property type="entry name" value="Flavoproteins"/>
    <property type="match status" value="1"/>
</dbReference>
<dbReference type="InterPro" id="IPR029039">
    <property type="entry name" value="Flavoprotein-like_sf"/>
</dbReference>
<dbReference type="Proteomes" id="UP000288215">
    <property type="component" value="Unassembled WGS sequence"/>
</dbReference>
<comment type="caution">
    <text evidence="3">The sequence shown here is derived from an EMBL/GenBank/DDBJ whole genome shotgun (WGS) entry which is preliminary data.</text>
</comment>
<dbReference type="Pfam" id="PF03358">
    <property type="entry name" value="FMN_red"/>
    <property type="match status" value="1"/>
</dbReference>
<accession>A0A444L7R7</accession>
<sequence length="192" mass="20861">MVRMKVLAIPGSLRRGSFNRALALNARDLAPNGIEVEIFDLEGIPPFNQDLENAPPERVVALKEKVRSADALLFCTPEYNYSVPGVLKNAIDWASRPFEESPFEGKPVAIAGASTGSMGTSRAQYHLRQICVGLGMHALVYPELFVPNAEKKFGADGKIADARTREKLVELLEALRELAEKLGCGNAPDGRG</sequence>
<evidence type="ECO:0000313" key="4">
    <source>
        <dbReference type="Proteomes" id="UP000288215"/>
    </source>
</evidence>
<dbReference type="InterPro" id="IPR005025">
    <property type="entry name" value="FMN_Rdtase-like_dom"/>
</dbReference>